<keyword evidence="1" id="KW-0732">Signal</keyword>
<dbReference type="AlphaFoldDB" id="A0A0E9V1G4"/>
<organism evidence="2">
    <name type="scientific">Anguilla anguilla</name>
    <name type="common">European freshwater eel</name>
    <name type="synonym">Muraena anguilla</name>
    <dbReference type="NCBI Taxonomy" id="7936"/>
    <lineage>
        <taxon>Eukaryota</taxon>
        <taxon>Metazoa</taxon>
        <taxon>Chordata</taxon>
        <taxon>Craniata</taxon>
        <taxon>Vertebrata</taxon>
        <taxon>Euteleostomi</taxon>
        <taxon>Actinopterygii</taxon>
        <taxon>Neopterygii</taxon>
        <taxon>Teleostei</taxon>
        <taxon>Anguilliformes</taxon>
        <taxon>Anguillidae</taxon>
        <taxon>Anguilla</taxon>
    </lineage>
</organism>
<feature type="chain" id="PRO_5002433453" evidence="1">
    <location>
        <begin position="19"/>
        <end position="80"/>
    </location>
</feature>
<protein>
    <submittedName>
        <fullName evidence="2">Uncharacterized protein</fullName>
    </submittedName>
</protein>
<feature type="signal peptide" evidence="1">
    <location>
        <begin position="1"/>
        <end position="18"/>
    </location>
</feature>
<evidence type="ECO:0000313" key="2">
    <source>
        <dbReference type="EMBL" id="JAH71098.1"/>
    </source>
</evidence>
<evidence type="ECO:0000256" key="1">
    <source>
        <dbReference type="SAM" id="SignalP"/>
    </source>
</evidence>
<reference evidence="2" key="2">
    <citation type="journal article" date="2015" name="Fish Shellfish Immunol.">
        <title>Early steps in the European eel (Anguilla anguilla)-Vibrio vulnificus interaction in the gills: Role of the RtxA13 toxin.</title>
        <authorList>
            <person name="Callol A."/>
            <person name="Pajuelo D."/>
            <person name="Ebbesson L."/>
            <person name="Teles M."/>
            <person name="MacKenzie S."/>
            <person name="Amaro C."/>
        </authorList>
    </citation>
    <scope>NUCLEOTIDE SEQUENCE</scope>
</reference>
<accession>A0A0E9V1G4</accession>
<dbReference type="EMBL" id="GBXM01037479">
    <property type="protein sequence ID" value="JAH71098.1"/>
    <property type="molecule type" value="Transcribed_RNA"/>
</dbReference>
<reference evidence="2" key="1">
    <citation type="submission" date="2014-11" db="EMBL/GenBank/DDBJ databases">
        <authorList>
            <person name="Amaro Gonzalez C."/>
        </authorList>
    </citation>
    <scope>NUCLEOTIDE SEQUENCE</scope>
</reference>
<sequence>MSLLWEIKLLLYITVIFFDTFLKNIVSQNITNYLCCLFNTAFFPVVNKGANHFGGDCSHNIHKEKNCYCQRTCRCVHSPL</sequence>
<proteinExistence type="predicted"/>
<name>A0A0E9V1G4_ANGAN</name>